<proteinExistence type="predicted"/>
<keyword evidence="2" id="KW-0408">Iron</keyword>
<dbReference type="InterPro" id="IPR034660">
    <property type="entry name" value="DinB/YfiT-like"/>
</dbReference>
<dbReference type="AlphaFoldDB" id="A0A940Y9Z4"/>
<evidence type="ECO:0000256" key="3">
    <source>
        <dbReference type="ARBA" id="ARBA00037882"/>
    </source>
</evidence>
<protein>
    <submittedName>
        <fullName evidence="6">Ergothioneine biosynthesis protein EgtB</fullName>
    </submittedName>
</protein>
<accession>A0A940Y9Z4</accession>
<feature type="domain" description="Sulfatase-modifying factor enzyme-like" evidence="4">
    <location>
        <begin position="183"/>
        <end position="430"/>
    </location>
</feature>
<feature type="domain" description="DinB-like" evidence="5">
    <location>
        <begin position="18"/>
        <end position="148"/>
    </location>
</feature>
<dbReference type="GO" id="GO:0052699">
    <property type="term" value="P:ergothioneine biosynthetic process"/>
    <property type="evidence" value="ECO:0007669"/>
    <property type="project" value="InterPro"/>
</dbReference>
<dbReference type="InterPro" id="IPR016187">
    <property type="entry name" value="CTDL_fold"/>
</dbReference>
<evidence type="ECO:0000259" key="5">
    <source>
        <dbReference type="Pfam" id="PF12867"/>
    </source>
</evidence>
<keyword evidence="7" id="KW-1185">Reference proteome</keyword>
<dbReference type="EMBL" id="JAGQDD010000001">
    <property type="protein sequence ID" value="MBQ0929111.1"/>
    <property type="molecule type" value="Genomic_DNA"/>
</dbReference>
<dbReference type="Pfam" id="PF12867">
    <property type="entry name" value="DinB_2"/>
    <property type="match status" value="1"/>
</dbReference>
<reference evidence="6 7" key="1">
    <citation type="submission" date="2021-04" db="EMBL/GenBank/DDBJ databases">
        <title>The genome sequence of Ideonella sp. 3Y2.</title>
        <authorList>
            <person name="Liu Y."/>
        </authorList>
    </citation>
    <scope>NUCLEOTIDE SEQUENCE [LARGE SCALE GENOMIC DNA]</scope>
    <source>
        <strain evidence="6 7">3Y2</strain>
    </source>
</reference>
<comment type="caution">
    <text evidence="6">The sequence shown here is derived from an EMBL/GenBank/DDBJ whole genome shotgun (WGS) entry which is preliminary data.</text>
</comment>
<dbReference type="Proteomes" id="UP000676246">
    <property type="component" value="Unassembled WGS sequence"/>
</dbReference>
<sequence length="433" mass="47862">MSTEPPSPADAATLLQRLRAVRAQTEALAAPLSEADAQAQSMPDASPAKWHLAHTTWFFETLVLEAAEPGFRPHHPAYRVLFNSYYQAIGPQHARAERGLITRPGLAEVRAYRAAVDERLARLLLQQPERVSAGLVELGLHHEQQHQELLLTDLKHLLSANPLRPAYRDAPPRPATAAEQAMGWLVCDGGRVDIGHDGTGFGFDNEDPRHPHWLAPHALADRLVSVAEYAAFITDGGYRSPRWWLSDGWAWVQRSGAQAPLYWEGPAPGDGLFTLHGVQQPDPAEPVLHLNLFEADAYTRWAAAQTGLPLRLPTEQEWEHAARRLHADPERRALRDPAAQWLHASAAGADGGLRQAFGEAWQWTASAYAAYPGYRPWGGAVGEYNGKFMANQSVLRGASFATPGGHGRASYRNFFPAEARWQFTGLRLARDLR</sequence>
<evidence type="ECO:0000256" key="2">
    <source>
        <dbReference type="ARBA" id="ARBA00023004"/>
    </source>
</evidence>
<evidence type="ECO:0000313" key="6">
    <source>
        <dbReference type="EMBL" id="MBQ0929111.1"/>
    </source>
</evidence>
<organism evidence="6 7">
    <name type="scientific">Ideonella alba</name>
    <dbReference type="NCBI Taxonomy" id="2824118"/>
    <lineage>
        <taxon>Bacteria</taxon>
        <taxon>Pseudomonadati</taxon>
        <taxon>Pseudomonadota</taxon>
        <taxon>Betaproteobacteria</taxon>
        <taxon>Burkholderiales</taxon>
        <taxon>Sphaerotilaceae</taxon>
        <taxon>Ideonella</taxon>
    </lineage>
</organism>
<keyword evidence="1" id="KW-0560">Oxidoreductase</keyword>
<dbReference type="InterPro" id="IPR024775">
    <property type="entry name" value="DinB-like"/>
</dbReference>
<dbReference type="InterPro" id="IPR005532">
    <property type="entry name" value="SUMF_dom"/>
</dbReference>
<comment type="pathway">
    <text evidence="3">Amino-acid biosynthesis; ergothioneine biosynthesis.</text>
</comment>
<dbReference type="SUPFAM" id="SSF109854">
    <property type="entry name" value="DinB/YfiT-like putative metalloenzymes"/>
    <property type="match status" value="1"/>
</dbReference>
<dbReference type="InterPro" id="IPR042095">
    <property type="entry name" value="SUMF_sf"/>
</dbReference>
<gene>
    <name evidence="6" type="primary">egtB</name>
    <name evidence="6" type="ORF">KAK03_01340</name>
</gene>
<dbReference type="PANTHER" id="PTHR23150">
    <property type="entry name" value="SULFATASE MODIFYING FACTOR 1, 2"/>
    <property type="match status" value="1"/>
</dbReference>
<dbReference type="InterPro" id="IPR017806">
    <property type="entry name" value="EgtB"/>
</dbReference>
<evidence type="ECO:0000256" key="1">
    <source>
        <dbReference type="ARBA" id="ARBA00023002"/>
    </source>
</evidence>
<dbReference type="Gene3D" id="3.90.1580.10">
    <property type="entry name" value="paralog of FGE (formylglycine-generating enzyme)"/>
    <property type="match status" value="1"/>
</dbReference>
<dbReference type="NCBIfam" id="TIGR03440">
    <property type="entry name" value="egtB_TIGR03440"/>
    <property type="match status" value="1"/>
</dbReference>
<evidence type="ECO:0000259" key="4">
    <source>
        <dbReference type="Pfam" id="PF03781"/>
    </source>
</evidence>
<dbReference type="SUPFAM" id="SSF56436">
    <property type="entry name" value="C-type lectin-like"/>
    <property type="match status" value="1"/>
</dbReference>
<dbReference type="PANTHER" id="PTHR23150:SF36">
    <property type="entry name" value="HERCYNINE OXYGENASE"/>
    <property type="match status" value="1"/>
</dbReference>
<dbReference type="InterPro" id="IPR051043">
    <property type="entry name" value="Sulfatase_Mod_Factor_Kinase"/>
</dbReference>
<dbReference type="Pfam" id="PF03781">
    <property type="entry name" value="FGE-sulfatase"/>
    <property type="match status" value="1"/>
</dbReference>
<name>A0A940Y9Z4_9BURK</name>
<evidence type="ECO:0000313" key="7">
    <source>
        <dbReference type="Proteomes" id="UP000676246"/>
    </source>
</evidence>